<keyword evidence="3 6" id="KW-0032">Aminotransferase</keyword>
<dbReference type="RefSeq" id="WP_160625631.1">
    <property type="nucleotide sequence ID" value="NZ_WUUQ01000004.1"/>
</dbReference>
<keyword evidence="9" id="KW-1185">Reference proteome</keyword>
<reference evidence="8 9" key="2">
    <citation type="submission" date="2020-01" db="EMBL/GenBank/DDBJ databases">
        <title>Clostridiaceae sp. nov. isolated from the gut of human by culturomics.</title>
        <authorList>
            <person name="Chang Y."/>
        </authorList>
    </citation>
    <scope>NUCLEOTIDE SEQUENCE [LARGE SCALE GENOMIC DNA]</scope>
    <source>
        <strain evidence="8 9">DONG20-135</strain>
    </source>
</reference>
<evidence type="ECO:0000256" key="5">
    <source>
        <dbReference type="ARBA" id="ARBA00022898"/>
    </source>
</evidence>
<dbReference type="InterPro" id="IPR050596">
    <property type="entry name" value="AspAT/PAT-like"/>
</dbReference>
<keyword evidence="5" id="KW-0663">Pyridoxal phosphate</keyword>
<dbReference type="EC" id="2.6.1.-" evidence="6"/>
<reference evidence="8 9" key="1">
    <citation type="submission" date="2019-12" db="EMBL/GenBank/DDBJ databases">
        <authorList>
            <person name="Yang R."/>
        </authorList>
    </citation>
    <scope>NUCLEOTIDE SEQUENCE [LARGE SCALE GENOMIC DNA]</scope>
    <source>
        <strain evidence="8 9">DONG20-135</strain>
    </source>
</reference>
<evidence type="ECO:0000256" key="4">
    <source>
        <dbReference type="ARBA" id="ARBA00022679"/>
    </source>
</evidence>
<evidence type="ECO:0000256" key="1">
    <source>
        <dbReference type="ARBA" id="ARBA00001933"/>
    </source>
</evidence>
<name>A0A6N8UCL7_9FIRM</name>
<dbReference type="CDD" id="cd00609">
    <property type="entry name" value="AAT_like"/>
    <property type="match status" value="1"/>
</dbReference>
<accession>A0A6N8UCL7</accession>
<dbReference type="PROSITE" id="PS00105">
    <property type="entry name" value="AA_TRANSFER_CLASS_1"/>
    <property type="match status" value="1"/>
</dbReference>
<dbReference type="InterPro" id="IPR004838">
    <property type="entry name" value="NHTrfase_class1_PyrdxlP-BS"/>
</dbReference>
<dbReference type="SUPFAM" id="SSF53383">
    <property type="entry name" value="PLP-dependent transferases"/>
    <property type="match status" value="1"/>
</dbReference>
<dbReference type="Gene3D" id="3.90.1150.10">
    <property type="entry name" value="Aspartate Aminotransferase, domain 1"/>
    <property type="match status" value="1"/>
</dbReference>
<feature type="domain" description="Aminotransferase class I/classII large" evidence="7">
    <location>
        <begin position="54"/>
        <end position="378"/>
    </location>
</feature>
<sequence>MSITSRMNPRFQKIQGGLFTEVQKADVSGSYMDLAKQGIDLMGWADPFTPDYVLPQKVKKAFVDAVNDPLGAHYTAPIGNDELKQIIAEKIKRQNHIEVDWRRNLLITPGSDSGLYYAMLPFIESGDEVMVPVPCYPNNLQNIQTMGAEPVYIPLRAENGYQFDIAEFEKRISDRTKMVVLTHPNNPTTTVFTRASLEALCAFIVKHDLILVCDQAFEDYIYDNREYVTPAALPGMWERTVTVFSVSKGMGFSGIRVGYLMSCDAVMDVLYGAAVSVIGATHTISQLAVMEAFRDMSFMKEFEKAFEERRHMAYALLNSVPHVSMQLPESGFLCWVDVHELGSGQEIYEYLLKEAKVAVNAGTSYGPGGEGHIRIVLGVYRDSTKVYDALQRIAKALSHYPNGCAD</sequence>
<comment type="similarity">
    <text evidence="2 6">Belongs to the class-I pyridoxal-phosphate-dependent aminotransferase family.</text>
</comment>
<evidence type="ECO:0000313" key="8">
    <source>
        <dbReference type="EMBL" id="MXQ74239.1"/>
    </source>
</evidence>
<organism evidence="8 9">
    <name type="scientific">Copranaerobaculum intestinale</name>
    <dbReference type="NCBI Taxonomy" id="2692629"/>
    <lineage>
        <taxon>Bacteria</taxon>
        <taxon>Bacillati</taxon>
        <taxon>Bacillota</taxon>
        <taxon>Erysipelotrichia</taxon>
        <taxon>Erysipelotrichales</taxon>
        <taxon>Erysipelotrichaceae</taxon>
        <taxon>Copranaerobaculum</taxon>
    </lineage>
</organism>
<protein>
    <recommendedName>
        <fullName evidence="6">Aminotransferase</fullName>
        <ecNumber evidence="6">2.6.1.-</ecNumber>
    </recommendedName>
</protein>
<dbReference type="PANTHER" id="PTHR46383:SF1">
    <property type="entry name" value="ASPARTATE AMINOTRANSFERASE"/>
    <property type="match status" value="1"/>
</dbReference>
<dbReference type="Pfam" id="PF00155">
    <property type="entry name" value="Aminotran_1_2"/>
    <property type="match status" value="1"/>
</dbReference>
<evidence type="ECO:0000259" key="7">
    <source>
        <dbReference type="Pfam" id="PF00155"/>
    </source>
</evidence>
<evidence type="ECO:0000313" key="9">
    <source>
        <dbReference type="Proteomes" id="UP000434036"/>
    </source>
</evidence>
<dbReference type="GO" id="GO:0030170">
    <property type="term" value="F:pyridoxal phosphate binding"/>
    <property type="evidence" value="ECO:0007669"/>
    <property type="project" value="InterPro"/>
</dbReference>
<dbReference type="InterPro" id="IPR015422">
    <property type="entry name" value="PyrdxlP-dep_Trfase_small"/>
</dbReference>
<dbReference type="InterPro" id="IPR004839">
    <property type="entry name" value="Aminotransferase_I/II_large"/>
</dbReference>
<comment type="cofactor">
    <cofactor evidence="1 6">
        <name>pyridoxal 5'-phosphate</name>
        <dbReference type="ChEBI" id="CHEBI:597326"/>
    </cofactor>
</comment>
<keyword evidence="4 6" id="KW-0808">Transferase</keyword>
<dbReference type="EMBL" id="WUUQ01000004">
    <property type="protein sequence ID" value="MXQ74239.1"/>
    <property type="molecule type" value="Genomic_DNA"/>
</dbReference>
<evidence type="ECO:0000256" key="3">
    <source>
        <dbReference type="ARBA" id="ARBA00022576"/>
    </source>
</evidence>
<dbReference type="Gene3D" id="3.40.640.10">
    <property type="entry name" value="Type I PLP-dependent aspartate aminotransferase-like (Major domain)"/>
    <property type="match status" value="1"/>
</dbReference>
<comment type="caution">
    <text evidence="8">The sequence shown here is derived from an EMBL/GenBank/DDBJ whole genome shotgun (WGS) entry which is preliminary data.</text>
</comment>
<dbReference type="AlphaFoldDB" id="A0A6N8UCL7"/>
<evidence type="ECO:0000256" key="2">
    <source>
        <dbReference type="ARBA" id="ARBA00007441"/>
    </source>
</evidence>
<evidence type="ECO:0000256" key="6">
    <source>
        <dbReference type="RuleBase" id="RU000481"/>
    </source>
</evidence>
<gene>
    <name evidence="8" type="ORF">GSF08_09870</name>
</gene>
<dbReference type="GO" id="GO:0008483">
    <property type="term" value="F:transaminase activity"/>
    <property type="evidence" value="ECO:0007669"/>
    <property type="project" value="UniProtKB-KW"/>
</dbReference>
<dbReference type="Proteomes" id="UP000434036">
    <property type="component" value="Unassembled WGS sequence"/>
</dbReference>
<dbReference type="GO" id="GO:0006520">
    <property type="term" value="P:amino acid metabolic process"/>
    <property type="evidence" value="ECO:0007669"/>
    <property type="project" value="InterPro"/>
</dbReference>
<dbReference type="InterPro" id="IPR015424">
    <property type="entry name" value="PyrdxlP-dep_Trfase"/>
</dbReference>
<proteinExistence type="inferred from homology"/>
<dbReference type="PANTHER" id="PTHR46383">
    <property type="entry name" value="ASPARTATE AMINOTRANSFERASE"/>
    <property type="match status" value="1"/>
</dbReference>
<dbReference type="InterPro" id="IPR015421">
    <property type="entry name" value="PyrdxlP-dep_Trfase_major"/>
</dbReference>